<proteinExistence type="inferred from homology"/>
<dbReference type="InterPro" id="IPR036402">
    <property type="entry name" value="EF-Ts_dimer_sf"/>
</dbReference>
<evidence type="ECO:0000256" key="8">
    <source>
        <dbReference type="RuleBase" id="RU000643"/>
    </source>
</evidence>
<dbReference type="InterPro" id="IPR018101">
    <property type="entry name" value="Transl_elong_Ts_CS"/>
</dbReference>
<evidence type="ECO:0000256" key="1">
    <source>
        <dbReference type="ARBA" id="ARBA00005532"/>
    </source>
</evidence>
<evidence type="ECO:0000256" key="2">
    <source>
        <dbReference type="ARBA" id="ARBA00016956"/>
    </source>
</evidence>
<evidence type="ECO:0000256" key="5">
    <source>
        <dbReference type="ARBA" id="ARBA00025453"/>
    </source>
</evidence>
<comment type="subcellular location">
    <subcellularLocation>
        <location evidence="6 8">Cytoplasm</location>
    </subcellularLocation>
</comment>
<dbReference type="SUPFAM" id="SSF46934">
    <property type="entry name" value="UBA-like"/>
    <property type="match status" value="1"/>
</dbReference>
<dbReference type="PROSITE" id="PS01126">
    <property type="entry name" value="EF_TS_1"/>
    <property type="match status" value="1"/>
</dbReference>
<dbReference type="Pfam" id="PF00889">
    <property type="entry name" value="EF_TS"/>
    <property type="match status" value="1"/>
</dbReference>
<name>K6NXR8_9FIRM</name>
<dbReference type="SUPFAM" id="SSF54713">
    <property type="entry name" value="Elongation factor Ts (EF-Ts), dimerisation domain"/>
    <property type="match status" value="1"/>
</dbReference>
<evidence type="ECO:0000256" key="6">
    <source>
        <dbReference type="HAMAP-Rule" id="MF_00050"/>
    </source>
</evidence>
<evidence type="ECO:0000313" key="11">
    <source>
        <dbReference type="Proteomes" id="UP000005710"/>
    </source>
</evidence>
<dbReference type="AlphaFoldDB" id="K6NXR8"/>
<dbReference type="GO" id="GO:0003746">
    <property type="term" value="F:translation elongation factor activity"/>
    <property type="evidence" value="ECO:0007669"/>
    <property type="project" value="UniProtKB-UniRule"/>
</dbReference>
<dbReference type="Proteomes" id="UP000005710">
    <property type="component" value="Unassembled WGS sequence"/>
</dbReference>
<evidence type="ECO:0000256" key="4">
    <source>
        <dbReference type="ARBA" id="ARBA00022917"/>
    </source>
</evidence>
<dbReference type="STRING" id="867903.ThesuDRAFT_00250"/>
<dbReference type="Gene3D" id="1.10.286.20">
    <property type="match status" value="1"/>
</dbReference>
<dbReference type="HOGENOM" id="CLU_047155_1_1_9"/>
<keyword evidence="6" id="KW-0963">Cytoplasm</keyword>
<reference evidence="10" key="2">
    <citation type="submission" date="2012-10" db="EMBL/GenBank/DDBJ databases">
        <title>Improved high-quality draft of Thermaerobacter subterraneus C21, DSM 13965.</title>
        <authorList>
            <consortium name="DOE Joint Genome Institute"/>
            <person name="Eisen J."/>
            <person name="Huntemann M."/>
            <person name="Wei C.-L."/>
            <person name="Han J."/>
            <person name="Detter J.C."/>
            <person name="Han C."/>
            <person name="Tapia R."/>
            <person name="Chen A."/>
            <person name="Kyrpides N."/>
            <person name="Mavromatis K."/>
            <person name="Markowitz V."/>
            <person name="Szeto E."/>
            <person name="Ivanova N."/>
            <person name="Mikhailova N."/>
            <person name="Ovchinnikova G."/>
            <person name="Pagani I."/>
            <person name="Pati A."/>
            <person name="Goodwin L."/>
            <person name="Nordberg H.P."/>
            <person name="Cantor M.N."/>
            <person name="Hua S.X."/>
            <person name="Woyke T."/>
            <person name="Eisen J."/>
            <person name="Klenk H.-P."/>
        </authorList>
    </citation>
    <scope>NUCLEOTIDE SEQUENCE [LARGE SCALE GENOMIC DNA]</scope>
    <source>
        <strain evidence="10">DSM 13965</strain>
    </source>
</reference>
<dbReference type="OrthoDB" id="9808348at2"/>
<dbReference type="RefSeq" id="WP_006904948.1">
    <property type="nucleotide sequence ID" value="NZ_JH976536.1"/>
</dbReference>
<dbReference type="FunFam" id="1.10.286.20:FF:000001">
    <property type="entry name" value="Elongation factor Ts"/>
    <property type="match status" value="1"/>
</dbReference>
<keyword evidence="4 6" id="KW-0648">Protein biosynthesis</keyword>
<dbReference type="InterPro" id="IPR009060">
    <property type="entry name" value="UBA-like_sf"/>
</dbReference>
<dbReference type="eggNOG" id="COG0264">
    <property type="taxonomic scope" value="Bacteria"/>
</dbReference>
<dbReference type="NCBIfam" id="TIGR00116">
    <property type="entry name" value="tsf"/>
    <property type="match status" value="2"/>
</dbReference>
<dbReference type="PANTHER" id="PTHR11741:SF0">
    <property type="entry name" value="ELONGATION FACTOR TS, MITOCHONDRIAL"/>
    <property type="match status" value="1"/>
</dbReference>
<comment type="function">
    <text evidence="5 6 7">Associates with the EF-Tu.GDP complex and induces the exchange of GDP to GTP. It remains bound to the aminoacyl-tRNA.EF-Tu.GTP complex up to the GTP hydrolysis stage on the ribosome.</text>
</comment>
<accession>K6NXR8</accession>
<dbReference type="EMBL" id="AENY02000005">
    <property type="protein sequence ID" value="EKP93655.1"/>
    <property type="molecule type" value="Genomic_DNA"/>
</dbReference>
<feature type="region of interest" description="Involved in Mg(2+) ion dislocation from EF-Tu" evidence="6">
    <location>
        <begin position="81"/>
        <end position="84"/>
    </location>
</feature>
<reference evidence="10" key="1">
    <citation type="submission" date="2010-10" db="EMBL/GenBank/DDBJ databases">
        <authorList>
            <consortium name="US DOE Joint Genome Institute (JGI-PGF)"/>
            <person name="Lucas S."/>
            <person name="Copeland A."/>
            <person name="Lapidus A."/>
            <person name="Bruce D."/>
            <person name="Goodwin L."/>
            <person name="Pitluck S."/>
            <person name="Kyrpides N."/>
            <person name="Mavromatis K."/>
            <person name="Detter J.C."/>
            <person name="Han C."/>
            <person name="Land M."/>
            <person name="Hauser L."/>
            <person name="Markowitz V."/>
            <person name="Cheng J.-F."/>
            <person name="Hugenholtz P."/>
            <person name="Woyke T."/>
            <person name="Wu D."/>
            <person name="Pukall R."/>
            <person name="Wahrenburg C."/>
            <person name="Brambilla E."/>
            <person name="Klenk H.-P."/>
            <person name="Eisen J.A."/>
        </authorList>
    </citation>
    <scope>NUCLEOTIDE SEQUENCE [LARGE SCALE GENOMIC DNA]</scope>
    <source>
        <strain evidence="10">DSM 13965</strain>
    </source>
</reference>
<dbReference type="PROSITE" id="PS01127">
    <property type="entry name" value="EF_TS_2"/>
    <property type="match status" value="1"/>
</dbReference>
<dbReference type="InterPro" id="IPR014039">
    <property type="entry name" value="Transl_elong_EFTs/EF1B_dimer"/>
</dbReference>
<dbReference type="PANTHER" id="PTHR11741">
    <property type="entry name" value="ELONGATION FACTOR TS"/>
    <property type="match status" value="1"/>
</dbReference>
<evidence type="ECO:0000256" key="3">
    <source>
        <dbReference type="ARBA" id="ARBA00022768"/>
    </source>
</evidence>
<comment type="similarity">
    <text evidence="1 6 7">Belongs to the EF-Ts family.</text>
</comment>
<comment type="caution">
    <text evidence="10">The sequence shown here is derived from an EMBL/GenBank/DDBJ whole genome shotgun (WGS) entry which is preliminary data.</text>
</comment>
<evidence type="ECO:0000313" key="10">
    <source>
        <dbReference type="EMBL" id="EKP93655.1"/>
    </source>
</evidence>
<evidence type="ECO:0000256" key="7">
    <source>
        <dbReference type="RuleBase" id="RU000642"/>
    </source>
</evidence>
<dbReference type="Gene3D" id="3.30.479.20">
    <property type="entry name" value="Elongation factor Ts, dimerisation domain"/>
    <property type="match status" value="1"/>
</dbReference>
<dbReference type="FunFam" id="1.10.8.10:FF:000001">
    <property type="entry name" value="Elongation factor Ts"/>
    <property type="match status" value="1"/>
</dbReference>
<feature type="domain" description="Translation elongation factor EFTs/EF1B dimerisation" evidence="9">
    <location>
        <begin position="56"/>
        <end position="196"/>
    </location>
</feature>
<dbReference type="Gene3D" id="1.10.8.10">
    <property type="entry name" value="DNA helicase RuvA subunit, C-terminal domain"/>
    <property type="match status" value="1"/>
</dbReference>
<evidence type="ECO:0000259" key="9">
    <source>
        <dbReference type="Pfam" id="PF00889"/>
    </source>
</evidence>
<organism evidence="10 11">
    <name type="scientific">Thermaerobacter subterraneus DSM 13965</name>
    <dbReference type="NCBI Taxonomy" id="867903"/>
    <lineage>
        <taxon>Bacteria</taxon>
        <taxon>Bacillati</taxon>
        <taxon>Bacillota</taxon>
        <taxon>Clostridia</taxon>
        <taxon>Eubacteriales</taxon>
        <taxon>Clostridiales Family XVII. Incertae Sedis</taxon>
        <taxon>Thermaerobacter</taxon>
    </lineage>
</organism>
<sequence length="198" mass="21815">MAVSAKQVAELRARTGAGMMDCKKALEEAGGDLDKAAQLLREWGMAAAAKKAGRETAEGLVHAYIHGQGRIGVLIEVNCETDFVAATDDFRQLVHELAMQVAATAPQYVRRDDVPAEVVEQEREVLRRQAEAEGKPAHIVDKIVEGRLDKFFSQVCLEEQPYIRDDSITVGDLIKQAIAKLGENIRVRRFVRFELGGA</sequence>
<keyword evidence="11" id="KW-1185">Reference proteome</keyword>
<dbReference type="GO" id="GO:0005737">
    <property type="term" value="C:cytoplasm"/>
    <property type="evidence" value="ECO:0007669"/>
    <property type="project" value="UniProtKB-SubCell"/>
</dbReference>
<keyword evidence="3 6" id="KW-0251">Elongation factor</keyword>
<protein>
    <recommendedName>
        <fullName evidence="2 6">Elongation factor Ts</fullName>
        <shortName evidence="6">EF-Ts</shortName>
    </recommendedName>
</protein>
<dbReference type="InterPro" id="IPR001816">
    <property type="entry name" value="Transl_elong_EFTs/EF1B"/>
</dbReference>
<dbReference type="CDD" id="cd14275">
    <property type="entry name" value="UBA_EF-Ts"/>
    <property type="match status" value="1"/>
</dbReference>
<gene>
    <name evidence="6" type="primary">tsf</name>
    <name evidence="10" type="ORF">ThesuDRAFT_00250</name>
</gene>
<dbReference type="HAMAP" id="MF_00050">
    <property type="entry name" value="EF_Ts"/>
    <property type="match status" value="1"/>
</dbReference>